<dbReference type="EMBL" id="JATN01000312">
    <property type="protein sequence ID" value="EUC65062.1"/>
    <property type="molecule type" value="Genomic_DNA"/>
</dbReference>
<proteinExistence type="predicted"/>
<organism evidence="2 3">
    <name type="scientific">Rhizoctonia solani AG-3 Rhs1AP</name>
    <dbReference type="NCBI Taxonomy" id="1086054"/>
    <lineage>
        <taxon>Eukaryota</taxon>
        <taxon>Fungi</taxon>
        <taxon>Dikarya</taxon>
        <taxon>Basidiomycota</taxon>
        <taxon>Agaricomycotina</taxon>
        <taxon>Agaricomycetes</taxon>
        <taxon>Cantharellales</taxon>
        <taxon>Ceratobasidiaceae</taxon>
        <taxon>Rhizoctonia</taxon>
    </lineage>
</organism>
<evidence type="ECO:0000313" key="3">
    <source>
        <dbReference type="Proteomes" id="UP000030108"/>
    </source>
</evidence>
<sequence>MRLTVTRSTPESKLACTEDMSASRSNLHTHSYRPESFSMSHLSATITNAFPFFADIVMHSGWNPLPIWATSE</sequence>
<evidence type="ECO:0000256" key="1">
    <source>
        <dbReference type="SAM" id="MobiDB-lite"/>
    </source>
</evidence>
<accession>X8JMN6</accession>
<name>X8JMN6_9AGAM</name>
<dbReference type="AlphaFoldDB" id="X8JMN6"/>
<protein>
    <submittedName>
        <fullName evidence="2">Uncharacterized protein</fullName>
    </submittedName>
</protein>
<dbReference type="Proteomes" id="UP000030108">
    <property type="component" value="Unassembled WGS sequence"/>
</dbReference>
<gene>
    <name evidence="2" type="ORF">RSOL_496240</name>
</gene>
<feature type="compositionally biased region" description="Polar residues" evidence="1">
    <location>
        <begin position="1"/>
        <end position="11"/>
    </location>
</feature>
<feature type="region of interest" description="Disordered" evidence="1">
    <location>
        <begin position="1"/>
        <end position="26"/>
    </location>
</feature>
<evidence type="ECO:0000313" key="2">
    <source>
        <dbReference type="EMBL" id="EUC65062.1"/>
    </source>
</evidence>
<comment type="caution">
    <text evidence="2">The sequence shown here is derived from an EMBL/GenBank/DDBJ whole genome shotgun (WGS) entry which is preliminary data.</text>
</comment>
<reference evidence="3" key="1">
    <citation type="journal article" date="2014" name="Genome Announc.">
        <title>Draft genome sequence of the plant-pathogenic soil fungus Rhizoctonia solani anastomosis group 3 strain Rhs1AP.</title>
        <authorList>
            <person name="Cubeta M.A."/>
            <person name="Thomas E."/>
            <person name="Dean R.A."/>
            <person name="Jabaji S."/>
            <person name="Neate S.M."/>
            <person name="Tavantzis S."/>
            <person name="Toda T."/>
            <person name="Vilgalys R."/>
            <person name="Bharathan N."/>
            <person name="Fedorova-Abrams N."/>
            <person name="Pakala S.B."/>
            <person name="Pakala S.M."/>
            <person name="Zafar N."/>
            <person name="Joardar V."/>
            <person name="Losada L."/>
            <person name="Nierman W.C."/>
        </authorList>
    </citation>
    <scope>NUCLEOTIDE SEQUENCE [LARGE SCALE GENOMIC DNA]</scope>
    <source>
        <strain evidence="3">AG-3</strain>
    </source>
</reference>